<reference evidence="2" key="1">
    <citation type="submission" date="2021-03" db="EMBL/GenBank/DDBJ databases">
        <title>Draft genome sequence of rust myrtle Austropuccinia psidii MF-1, a brazilian biotype.</title>
        <authorList>
            <person name="Quecine M.C."/>
            <person name="Pachon D.M.R."/>
            <person name="Bonatelli M.L."/>
            <person name="Correr F.H."/>
            <person name="Franceschini L.M."/>
            <person name="Leite T.F."/>
            <person name="Margarido G.R.A."/>
            <person name="Almeida C.A."/>
            <person name="Ferrarezi J.A."/>
            <person name="Labate C.A."/>
        </authorList>
    </citation>
    <scope>NUCLEOTIDE SEQUENCE</scope>
    <source>
        <strain evidence="2">MF-1</strain>
    </source>
</reference>
<dbReference type="Pfam" id="PF17919">
    <property type="entry name" value="RT_RNaseH_2"/>
    <property type="match status" value="1"/>
</dbReference>
<dbReference type="EMBL" id="AVOT02022223">
    <property type="protein sequence ID" value="MBW0511512.1"/>
    <property type="molecule type" value="Genomic_DNA"/>
</dbReference>
<dbReference type="InterPro" id="IPR043128">
    <property type="entry name" value="Rev_trsase/Diguanyl_cyclase"/>
</dbReference>
<evidence type="ECO:0000259" key="1">
    <source>
        <dbReference type="Pfam" id="PF17919"/>
    </source>
</evidence>
<dbReference type="AlphaFoldDB" id="A0A9Q3HPC9"/>
<comment type="caution">
    <text evidence="2">The sequence shown here is derived from an EMBL/GenBank/DDBJ whole genome shotgun (WGS) entry which is preliminary data.</text>
</comment>
<name>A0A9Q3HPC9_9BASI</name>
<organism evidence="2 3">
    <name type="scientific">Austropuccinia psidii MF-1</name>
    <dbReference type="NCBI Taxonomy" id="1389203"/>
    <lineage>
        <taxon>Eukaryota</taxon>
        <taxon>Fungi</taxon>
        <taxon>Dikarya</taxon>
        <taxon>Basidiomycota</taxon>
        <taxon>Pucciniomycotina</taxon>
        <taxon>Pucciniomycetes</taxon>
        <taxon>Pucciniales</taxon>
        <taxon>Sphaerophragmiaceae</taxon>
        <taxon>Austropuccinia</taxon>
    </lineage>
</organism>
<dbReference type="Gene3D" id="3.30.70.270">
    <property type="match status" value="1"/>
</dbReference>
<dbReference type="InterPro" id="IPR051320">
    <property type="entry name" value="Viral_Replic_Matur_Polypro"/>
</dbReference>
<gene>
    <name evidence="2" type="ORF">O181_051227</name>
</gene>
<dbReference type="PANTHER" id="PTHR33064">
    <property type="entry name" value="POL PROTEIN"/>
    <property type="match status" value="1"/>
</dbReference>
<dbReference type="SUPFAM" id="SSF56672">
    <property type="entry name" value="DNA/RNA polymerases"/>
    <property type="match status" value="1"/>
</dbReference>
<protein>
    <recommendedName>
        <fullName evidence="1">Reverse transcriptase/retrotransposon-derived protein RNase H-like domain-containing protein</fullName>
    </recommendedName>
</protein>
<dbReference type="InterPro" id="IPR043502">
    <property type="entry name" value="DNA/RNA_pol_sf"/>
</dbReference>
<dbReference type="InterPro" id="IPR041577">
    <property type="entry name" value="RT_RNaseH_2"/>
</dbReference>
<dbReference type="Proteomes" id="UP000765509">
    <property type="component" value="Unassembled WGS sequence"/>
</dbReference>
<keyword evidence="3" id="KW-1185">Reference proteome</keyword>
<evidence type="ECO:0000313" key="3">
    <source>
        <dbReference type="Proteomes" id="UP000765509"/>
    </source>
</evidence>
<dbReference type="OrthoDB" id="3234307at2759"/>
<evidence type="ECO:0000313" key="2">
    <source>
        <dbReference type="EMBL" id="MBW0511512.1"/>
    </source>
</evidence>
<proteinExistence type="predicted"/>
<sequence>MPQIKHHMQAFLGFSGDYREHIKDFARIFKSLYKLCDQHKVYEMTEERVKAYEELTNSLINATFLLVPDWMLPFKLEVDVYGEGLGASLHQTQIIHNKAVEGPLCFISRQIKPTEARCGASQMECLCLVWALKK</sequence>
<accession>A0A9Q3HPC9</accession>
<dbReference type="PANTHER" id="PTHR33064:SF37">
    <property type="entry name" value="RIBONUCLEASE H"/>
    <property type="match status" value="1"/>
</dbReference>
<feature type="domain" description="Reverse transcriptase/retrotransposon-derived protein RNase H-like" evidence="1">
    <location>
        <begin position="44"/>
        <end position="134"/>
    </location>
</feature>